<evidence type="ECO:0000256" key="6">
    <source>
        <dbReference type="ARBA" id="ARBA00023136"/>
    </source>
</evidence>
<evidence type="ECO:0000256" key="8">
    <source>
        <dbReference type="SAM" id="Phobius"/>
    </source>
</evidence>
<evidence type="ECO:0000256" key="2">
    <source>
        <dbReference type="ARBA" id="ARBA00010792"/>
    </source>
</evidence>
<comment type="subcellular location">
    <subcellularLocation>
        <location evidence="1">Cell membrane</location>
        <topology evidence="1">Multi-pass membrane protein</topology>
    </subcellularLocation>
</comment>
<evidence type="ECO:0000256" key="3">
    <source>
        <dbReference type="ARBA" id="ARBA00022475"/>
    </source>
</evidence>
<name>A0ABY4NC98_9MICO</name>
<feature type="transmembrane region" description="Helical" evidence="8">
    <location>
        <begin position="24"/>
        <end position="43"/>
    </location>
</feature>
<reference evidence="10" key="1">
    <citation type="submission" date="2022-05" db="EMBL/GenBank/DDBJ databases">
        <title>Genomic analysis of Brachybacterium sp. CBA3104.</title>
        <authorList>
            <person name="Roh S.W."/>
            <person name="Kim Y.B."/>
            <person name="Kim Y."/>
        </authorList>
    </citation>
    <scope>NUCLEOTIDE SEQUENCE</scope>
    <source>
        <strain evidence="10">CBA3104</strain>
    </source>
</reference>
<keyword evidence="3" id="KW-1003">Cell membrane</keyword>
<evidence type="ECO:0000313" key="10">
    <source>
        <dbReference type="EMBL" id="UQN31060.1"/>
    </source>
</evidence>
<dbReference type="EMBL" id="CP097218">
    <property type="protein sequence ID" value="UQN31060.1"/>
    <property type="molecule type" value="Genomic_DNA"/>
</dbReference>
<keyword evidence="5 8" id="KW-1133">Transmembrane helix</keyword>
<sequence length="316" mass="33714">MGVGTFQAWMTGLQDWIVAAGDTWWVHLVVFALCAIDAFFPTVPSESVIVALSSLWASSSVPPIWLTVLAAWGGAFLGDNIAYLIGRTVGWERFGFLHRGRGLKAVQAAERGLDRRALLFLMTARYIPFGRTAVNLTAGAVRYPWRQFWHRSLAATFVWAVYSCGIGAVAGSWFEDNHLLAITVAVVIAVVVALVVERLVSLMNHLLDGRHERAAQRAEEEAALRERGNSDEEPPAASAPGSAEDDAGSGDDGPVPTAGVAGGDVPPVTPRETGDGEKVEASSVGEHQPSDEDRSAENPGAESDADTDPRRTASPA</sequence>
<keyword evidence="4 8" id="KW-0812">Transmembrane</keyword>
<proteinExistence type="inferred from homology"/>
<evidence type="ECO:0000256" key="4">
    <source>
        <dbReference type="ARBA" id="ARBA00022692"/>
    </source>
</evidence>
<feature type="compositionally biased region" description="Basic and acidic residues" evidence="7">
    <location>
        <begin position="217"/>
        <end position="230"/>
    </location>
</feature>
<gene>
    <name evidence="10" type="ORF">M4486_07200</name>
</gene>
<dbReference type="InterPro" id="IPR032818">
    <property type="entry name" value="DedA-like"/>
</dbReference>
<evidence type="ECO:0000256" key="1">
    <source>
        <dbReference type="ARBA" id="ARBA00004651"/>
    </source>
</evidence>
<dbReference type="InterPro" id="IPR032816">
    <property type="entry name" value="VTT_dom"/>
</dbReference>
<feature type="transmembrane region" description="Helical" evidence="8">
    <location>
        <begin position="63"/>
        <end position="85"/>
    </location>
</feature>
<organism evidence="10 11">
    <name type="scientific">Brachybacterium kimchii</name>
    <dbReference type="NCBI Taxonomy" id="2942909"/>
    <lineage>
        <taxon>Bacteria</taxon>
        <taxon>Bacillati</taxon>
        <taxon>Actinomycetota</taxon>
        <taxon>Actinomycetes</taxon>
        <taxon>Micrococcales</taxon>
        <taxon>Dermabacteraceae</taxon>
        <taxon>Brachybacterium</taxon>
    </lineage>
</organism>
<dbReference type="Pfam" id="PF09335">
    <property type="entry name" value="VTT_dom"/>
    <property type="match status" value="1"/>
</dbReference>
<dbReference type="PANTHER" id="PTHR30353:SF0">
    <property type="entry name" value="TRANSMEMBRANE PROTEIN"/>
    <property type="match status" value="1"/>
</dbReference>
<evidence type="ECO:0000259" key="9">
    <source>
        <dbReference type="Pfam" id="PF09335"/>
    </source>
</evidence>
<comment type="similarity">
    <text evidence="2">Belongs to the DedA family.</text>
</comment>
<feature type="compositionally biased region" description="Basic and acidic residues" evidence="7">
    <location>
        <begin position="307"/>
        <end position="316"/>
    </location>
</feature>
<feature type="transmembrane region" description="Helical" evidence="8">
    <location>
        <begin position="180"/>
        <end position="200"/>
    </location>
</feature>
<keyword evidence="11" id="KW-1185">Reference proteome</keyword>
<feature type="transmembrane region" description="Helical" evidence="8">
    <location>
        <begin position="152"/>
        <end position="174"/>
    </location>
</feature>
<dbReference type="PANTHER" id="PTHR30353">
    <property type="entry name" value="INNER MEMBRANE PROTEIN DEDA-RELATED"/>
    <property type="match status" value="1"/>
</dbReference>
<accession>A0ABY4NC98</accession>
<evidence type="ECO:0000256" key="5">
    <source>
        <dbReference type="ARBA" id="ARBA00022989"/>
    </source>
</evidence>
<dbReference type="RefSeq" id="WP_249480465.1">
    <property type="nucleotide sequence ID" value="NZ_CP097218.1"/>
</dbReference>
<dbReference type="Proteomes" id="UP001055868">
    <property type="component" value="Chromosome"/>
</dbReference>
<keyword evidence="6 8" id="KW-0472">Membrane</keyword>
<evidence type="ECO:0000256" key="7">
    <source>
        <dbReference type="SAM" id="MobiDB-lite"/>
    </source>
</evidence>
<protein>
    <submittedName>
        <fullName evidence="10">VTT domain-containing protein</fullName>
    </submittedName>
</protein>
<feature type="domain" description="VTT" evidence="9">
    <location>
        <begin position="43"/>
        <end position="168"/>
    </location>
</feature>
<evidence type="ECO:0000313" key="11">
    <source>
        <dbReference type="Proteomes" id="UP001055868"/>
    </source>
</evidence>
<feature type="region of interest" description="Disordered" evidence="7">
    <location>
        <begin position="217"/>
        <end position="316"/>
    </location>
</feature>